<accession>A0A3A4N825</accession>
<name>A0A3A4N825_ABYX5</name>
<keyword evidence="1" id="KW-0808">Transferase</keyword>
<comment type="caution">
    <text evidence="1">The sequence shown here is derived from an EMBL/GenBank/DDBJ whole genome shotgun (WGS) entry which is preliminary data.</text>
</comment>
<dbReference type="GO" id="GO:0016740">
    <property type="term" value="F:transferase activity"/>
    <property type="evidence" value="ECO:0007669"/>
    <property type="project" value="UniProtKB-KW"/>
</dbReference>
<gene>
    <name evidence="1" type="ORF">C4520_16880</name>
</gene>
<dbReference type="PANTHER" id="PTHR12526">
    <property type="entry name" value="GLYCOSYLTRANSFERASE"/>
    <property type="match status" value="1"/>
</dbReference>
<organism evidence="1 2">
    <name type="scientific">Abyssobacteria bacterium (strain SURF_5)</name>
    <dbReference type="NCBI Taxonomy" id="2093360"/>
    <lineage>
        <taxon>Bacteria</taxon>
        <taxon>Pseudomonadati</taxon>
        <taxon>Candidatus Hydrogenedentota</taxon>
        <taxon>Candidatus Abyssobacteria</taxon>
    </lineage>
</organism>
<sequence>MNGRLSQMDIAIVKHTYTPTGGAEQELLRYVLPKAKSVTYISHPFRDARDVPLNTQISMFENGELRKEISAPLFRGPFPLMAMKDIIFTVWYLKKMRRRIHLYFGVDNLNAFSGIVLRRLGVVDRVVYYVIDYAPDRFRRPFMQSLYRRLDRWCCYDADAVWNVSAAMEDARKAHGFDSGRSAPQIEVPLGNWYDESPKTSPNGSDNGLIVFLGTLAREQGLNLVIEALPKIRKRIPNARLRVIGSGPEMEPLKSLAHEMRVADSVEFLGFIQDGAKAAALLAEGAVAVAPYLYGDNIFKRFADPGKVKLYLAAGLPVVISRVPPVAELIERSGAGIAVEPAVNEIGSALENLLLSPGKISAMRENALELGKKFDWIGIFDRAFGRTFECWVVQNN</sequence>
<dbReference type="Proteomes" id="UP000265882">
    <property type="component" value="Unassembled WGS sequence"/>
</dbReference>
<dbReference type="AlphaFoldDB" id="A0A3A4N825"/>
<dbReference type="Gene3D" id="3.40.50.2000">
    <property type="entry name" value="Glycogen Phosphorylase B"/>
    <property type="match status" value="2"/>
</dbReference>
<reference evidence="1 2" key="1">
    <citation type="journal article" date="2017" name="ISME J.">
        <title>Energy and carbon metabolisms in a deep terrestrial subsurface fluid microbial community.</title>
        <authorList>
            <person name="Momper L."/>
            <person name="Jungbluth S.P."/>
            <person name="Lee M.D."/>
            <person name="Amend J.P."/>
        </authorList>
    </citation>
    <scope>NUCLEOTIDE SEQUENCE [LARGE SCALE GENOMIC DNA]</scope>
    <source>
        <strain evidence="1">SURF_5</strain>
    </source>
</reference>
<evidence type="ECO:0000313" key="1">
    <source>
        <dbReference type="EMBL" id="RJP17437.1"/>
    </source>
</evidence>
<proteinExistence type="predicted"/>
<dbReference type="SUPFAM" id="SSF53756">
    <property type="entry name" value="UDP-Glycosyltransferase/glycogen phosphorylase"/>
    <property type="match status" value="1"/>
</dbReference>
<evidence type="ECO:0000313" key="2">
    <source>
        <dbReference type="Proteomes" id="UP000265882"/>
    </source>
</evidence>
<dbReference type="Pfam" id="PF13692">
    <property type="entry name" value="Glyco_trans_1_4"/>
    <property type="match status" value="1"/>
</dbReference>
<dbReference type="EMBL" id="QZKU01000115">
    <property type="protein sequence ID" value="RJP17437.1"/>
    <property type="molecule type" value="Genomic_DNA"/>
</dbReference>
<protein>
    <submittedName>
        <fullName evidence="1">Glycosyltransferase</fullName>
    </submittedName>
</protein>